<dbReference type="InterPro" id="IPR042470">
    <property type="entry name" value="RMI1_N_C_sf"/>
</dbReference>
<evidence type="ECO:0000313" key="11">
    <source>
        <dbReference type="Proteomes" id="UP000504632"/>
    </source>
</evidence>
<sequence>MSTASTAQATQAWLRSSRQVQVPMTWLEACVEWIFEENGGAAMSQAQLNQHVLDQWLLTDLRDLAHPVLPAGISEAQKTELNGCYCVQVDSLLDVSQPAYTQLQRHRGSDCSNEQVSAVTQATQKPWEAKPTRMLMLQLTDGVQCLEGMEYQPVPALSASLRPGAKLQLSGRIVCRLGVLLLKSENVKVMGGEVEELMERNFQGRVLCRTLGLPEEDPQREGEQDDEELLVSLENMVENQMAPRAAGSLDSGFESLGSRASLGLEPPYSRHSEPSWMASNPQTPPNHGGNTPSVVEIPDEDFDDIPLDELDDVIFDQEFPPELQDSPNTEVNSVQSVIPRNQTTVNRSAELIPHSASVHSATQESEPLEEMDILPNDLDCFFPSEPQPSAAQSVSVKAHSSMGQEPSLLKPKDHPTQELREPSTVIPSPWTYLCVLQANDWPPSYVREVRMYAFIVTLLGNLQSNGGTWKIGATISDGTGYLDADLSDGVLASLIGFSAAEARTMRKDPGLRGQVEAGMLKCQRALVDMCCVMTVRFDPAVGRAVVLEVDDVSERDRSELERRVRGRKT</sequence>
<dbReference type="GO" id="GO:0000724">
    <property type="term" value="P:double-strand break repair via homologous recombination"/>
    <property type="evidence" value="ECO:0007669"/>
    <property type="project" value="TreeGrafter"/>
</dbReference>
<feature type="region of interest" description="Disordered" evidence="7">
    <location>
        <begin position="257"/>
        <end position="299"/>
    </location>
</feature>
<comment type="similarity">
    <text evidence="2">Belongs to the RMI1 family.</text>
</comment>
<comment type="function">
    <text evidence="6">Essential component of the RMI complex, a complex that plays an important role in the processing of homologous recombination intermediates to limit DNA crossover formation in cells. Promotes TOP3A binding to double Holliday junctions (DHJ) and hence stimulates TOP3A-mediated dissolution. Required for BLM phosphorylation during mitosis. Within the BLM complex, required for BLM and TOP3A stability.</text>
</comment>
<feature type="region of interest" description="Disordered" evidence="7">
    <location>
        <begin position="384"/>
        <end position="422"/>
    </location>
</feature>
<dbReference type="AlphaFoldDB" id="A0A6J2UQI8"/>
<keyword evidence="5" id="KW-0539">Nucleus</keyword>
<dbReference type="CTD" id="80010"/>
<evidence type="ECO:0000256" key="6">
    <source>
        <dbReference type="ARBA" id="ARBA00024977"/>
    </source>
</evidence>
<dbReference type="GeneID" id="115805804"/>
<accession>A0A6J2UQI8</accession>
<dbReference type="GO" id="GO:0031422">
    <property type="term" value="C:RecQ family helicase-topoisomerase III complex"/>
    <property type="evidence" value="ECO:0007669"/>
    <property type="project" value="TreeGrafter"/>
</dbReference>
<keyword evidence="4" id="KW-0235">DNA replication</keyword>
<dbReference type="InterPro" id="IPR049363">
    <property type="entry name" value="RMI1_N"/>
</dbReference>
<evidence type="ECO:0000256" key="7">
    <source>
        <dbReference type="SAM" id="MobiDB-lite"/>
    </source>
</evidence>
<gene>
    <name evidence="12" type="primary">rmi1</name>
</gene>
<dbReference type="InterPro" id="IPR013894">
    <property type="entry name" value="RMI1_OB"/>
</dbReference>
<dbReference type="Pfam" id="PF16099">
    <property type="entry name" value="RMI1_C"/>
    <property type="match status" value="1"/>
</dbReference>
<protein>
    <recommendedName>
        <fullName evidence="3">RecQ-mediated genome instability protein 1</fullName>
    </recommendedName>
</protein>
<dbReference type="InParanoid" id="A0A6J2UQI8"/>
<evidence type="ECO:0000256" key="5">
    <source>
        <dbReference type="ARBA" id="ARBA00023242"/>
    </source>
</evidence>
<evidence type="ECO:0000256" key="3">
    <source>
        <dbReference type="ARBA" id="ARBA00018987"/>
    </source>
</evidence>
<dbReference type="Gene3D" id="2.40.50.770">
    <property type="entry name" value="RecQ-mediated genome instability protein Rmi1, C-terminal domain"/>
    <property type="match status" value="1"/>
</dbReference>
<dbReference type="FunFam" id="2.40.50.770:FF:000002">
    <property type="entry name" value="recQ-mediated genome instability protein 1"/>
    <property type="match status" value="1"/>
</dbReference>
<feature type="compositionally biased region" description="Basic and acidic residues" evidence="7">
    <location>
        <begin position="410"/>
        <end position="421"/>
    </location>
</feature>
<feature type="domain" description="RecQ mediated genome instability protein 1 OB-fold" evidence="8">
    <location>
        <begin position="69"/>
        <end position="205"/>
    </location>
</feature>
<evidence type="ECO:0000256" key="2">
    <source>
        <dbReference type="ARBA" id="ARBA00006395"/>
    </source>
</evidence>
<dbReference type="OrthoDB" id="341511at2759"/>
<feature type="domain" description="RMI1 N-terminal" evidence="10">
    <location>
        <begin position="16"/>
        <end position="63"/>
    </location>
</feature>
<dbReference type="InterPro" id="IPR032199">
    <property type="entry name" value="RMI1_C"/>
</dbReference>
<organism evidence="11 12">
    <name type="scientific">Chanos chanos</name>
    <name type="common">Milkfish</name>
    <name type="synonym">Mugil chanos</name>
    <dbReference type="NCBI Taxonomy" id="29144"/>
    <lineage>
        <taxon>Eukaryota</taxon>
        <taxon>Metazoa</taxon>
        <taxon>Chordata</taxon>
        <taxon>Craniata</taxon>
        <taxon>Vertebrata</taxon>
        <taxon>Euteleostomi</taxon>
        <taxon>Actinopterygii</taxon>
        <taxon>Neopterygii</taxon>
        <taxon>Teleostei</taxon>
        <taxon>Ostariophysi</taxon>
        <taxon>Gonorynchiformes</taxon>
        <taxon>Chanidae</taxon>
        <taxon>Chanos</taxon>
    </lineage>
</organism>
<evidence type="ECO:0000313" key="12">
    <source>
        <dbReference type="RefSeq" id="XP_030622354.1"/>
    </source>
</evidence>
<dbReference type="Gene3D" id="2.40.50.510">
    <property type="match status" value="1"/>
</dbReference>
<dbReference type="GO" id="GO:0000712">
    <property type="term" value="P:resolution of meiotic recombination intermediates"/>
    <property type="evidence" value="ECO:0007669"/>
    <property type="project" value="TreeGrafter"/>
</dbReference>
<dbReference type="FunFam" id="1.10.8.1020:FF:000001">
    <property type="entry name" value="RecQ-mediated genome instability protein 1"/>
    <property type="match status" value="1"/>
</dbReference>
<dbReference type="FunCoup" id="A0A6J2UQI8">
    <property type="interactions" value="396"/>
</dbReference>
<dbReference type="Gene3D" id="1.10.8.1020">
    <property type="entry name" value="RecQ-mediated genome instability protein 1, N-terminal domain"/>
    <property type="match status" value="1"/>
</dbReference>
<reference evidence="12" key="1">
    <citation type="submission" date="2025-08" db="UniProtKB">
        <authorList>
            <consortium name="RefSeq"/>
        </authorList>
    </citation>
    <scope>IDENTIFICATION</scope>
</reference>
<name>A0A6J2UQI8_CHACN</name>
<dbReference type="GO" id="GO:0016604">
    <property type="term" value="C:nuclear body"/>
    <property type="evidence" value="ECO:0007669"/>
    <property type="project" value="TreeGrafter"/>
</dbReference>
<proteinExistence type="inferred from homology"/>
<evidence type="ECO:0000259" key="8">
    <source>
        <dbReference type="Pfam" id="PF08585"/>
    </source>
</evidence>
<comment type="subcellular location">
    <subcellularLocation>
        <location evidence="1">Nucleus</location>
    </subcellularLocation>
</comment>
<dbReference type="RefSeq" id="XP_030622354.1">
    <property type="nucleotide sequence ID" value="XM_030766494.1"/>
</dbReference>
<dbReference type="InterPro" id="IPR044881">
    <property type="entry name" value="RMI1_N_N_sf"/>
</dbReference>
<dbReference type="Pfam" id="PF21000">
    <property type="entry name" value="RMI1_N_N"/>
    <property type="match status" value="1"/>
</dbReference>
<evidence type="ECO:0000256" key="4">
    <source>
        <dbReference type="ARBA" id="ARBA00022705"/>
    </source>
</evidence>
<dbReference type="Pfam" id="PF08585">
    <property type="entry name" value="RMI1_N_C"/>
    <property type="match status" value="1"/>
</dbReference>
<evidence type="ECO:0000259" key="10">
    <source>
        <dbReference type="Pfam" id="PF21000"/>
    </source>
</evidence>
<dbReference type="PANTHER" id="PTHR14790">
    <property type="entry name" value="RECQ-MEDIATED GENOME INSTABILITY PROTEIN 1 RMI1"/>
    <property type="match status" value="1"/>
</dbReference>
<dbReference type="PANTHER" id="PTHR14790:SF15">
    <property type="entry name" value="RECQ-MEDIATED GENOME INSTABILITY PROTEIN 1"/>
    <property type="match status" value="1"/>
</dbReference>
<dbReference type="SMART" id="SM01161">
    <property type="entry name" value="DUF1767"/>
    <property type="match status" value="1"/>
</dbReference>
<keyword evidence="11" id="KW-1185">Reference proteome</keyword>
<dbReference type="Proteomes" id="UP000504632">
    <property type="component" value="Chromosome 1"/>
</dbReference>
<evidence type="ECO:0000256" key="1">
    <source>
        <dbReference type="ARBA" id="ARBA00004123"/>
    </source>
</evidence>
<evidence type="ECO:0000259" key="9">
    <source>
        <dbReference type="Pfam" id="PF16099"/>
    </source>
</evidence>
<feature type="domain" description="RecQ-mediated genome instability protein 1 C-terminal OB-fold" evidence="9">
    <location>
        <begin position="428"/>
        <end position="564"/>
    </location>
</feature>
<dbReference type="GO" id="GO:0000166">
    <property type="term" value="F:nucleotide binding"/>
    <property type="evidence" value="ECO:0007669"/>
    <property type="project" value="InterPro"/>
</dbReference>
<dbReference type="GO" id="GO:0006260">
    <property type="term" value="P:DNA replication"/>
    <property type="evidence" value="ECO:0007669"/>
    <property type="project" value="UniProtKB-KW"/>
</dbReference>